<dbReference type="InterPro" id="IPR019775">
    <property type="entry name" value="WD40_repeat_CS"/>
</dbReference>
<feature type="domain" description="NB-ARC" evidence="4">
    <location>
        <begin position="116"/>
        <end position="278"/>
    </location>
</feature>
<dbReference type="EMBL" id="QBMN01000005">
    <property type="protein sequence ID" value="PZO45473.1"/>
    <property type="molecule type" value="Genomic_DNA"/>
</dbReference>
<dbReference type="Pfam" id="PF26355">
    <property type="entry name" value="HTH_VMAP-M9"/>
    <property type="match status" value="1"/>
</dbReference>
<dbReference type="CDD" id="cd00200">
    <property type="entry name" value="WD40"/>
    <property type="match status" value="2"/>
</dbReference>
<dbReference type="PRINTS" id="PR00364">
    <property type="entry name" value="DISEASERSIST"/>
</dbReference>
<dbReference type="SUPFAM" id="SSF50978">
    <property type="entry name" value="WD40 repeat-like"/>
    <property type="match status" value="3"/>
</dbReference>
<keyword evidence="2" id="KW-0677">Repeat</keyword>
<dbReference type="InterPro" id="IPR002182">
    <property type="entry name" value="NB-ARC"/>
</dbReference>
<evidence type="ECO:0000259" key="4">
    <source>
        <dbReference type="Pfam" id="PF00931"/>
    </source>
</evidence>
<feature type="repeat" description="WD" evidence="3">
    <location>
        <begin position="854"/>
        <end position="895"/>
    </location>
</feature>
<dbReference type="PROSITE" id="PS50294">
    <property type="entry name" value="WD_REPEATS_REGION"/>
    <property type="match status" value="9"/>
</dbReference>
<feature type="repeat" description="WD" evidence="3">
    <location>
        <begin position="641"/>
        <end position="682"/>
    </location>
</feature>
<accession>A0A2W4WK19</accession>
<dbReference type="PRINTS" id="PR00320">
    <property type="entry name" value="GPROTEINBRPT"/>
</dbReference>
<evidence type="ECO:0000259" key="5">
    <source>
        <dbReference type="Pfam" id="PF26355"/>
    </source>
</evidence>
<gene>
    <name evidence="6" type="ORF">DCF17_01280</name>
</gene>
<comment type="caution">
    <text evidence="6">The sequence shown here is derived from an EMBL/GenBank/DDBJ whole genome shotgun (WGS) entry which is preliminary data.</text>
</comment>
<dbReference type="InterPro" id="IPR001680">
    <property type="entry name" value="WD40_rpt"/>
</dbReference>
<feature type="repeat" description="WD" evidence="3">
    <location>
        <begin position="896"/>
        <end position="937"/>
    </location>
</feature>
<feature type="repeat" description="WD" evidence="3">
    <location>
        <begin position="1071"/>
        <end position="1105"/>
    </location>
</feature>
<dbReference type="SMART" id="SM00320">
    <property type="entry name" value="WD40"/>
    <property type="match status" value="14"/>
</dbReference>
<dbReference type="Gene3D" id="2.160.20.80">
    <property type="entry name" value="E3 ubiquitin-protein ligase SopA"/>
    <property type="match status" value="1"/>
</dbReference>
<reference evidence="6 7" key="2">
    <citation type="submission" date="2018-06" db="EMBL/GenBank/DDBJ databases">
        <title>Metagenomic assembly of (sub)arctic Cyanobacteria and their associated microbiome from non-axenic cultures.</title>
        <authorList>
            <person name="Baurain D."/>
        </authorList>
    </citation>
    <scope>NUCLEOTIDE SEQUENCE [LARGE SCALE GENOMIC DNA]</scope>
    <source>
        <strain evidence="6">ULC041bin1</strain>
    </source>
</reference>
<dbReference type="InterPro" id="IPR001646">
    <property type="entry name" value="5peptide_repeat"/>
</dbReference>
<dbReference type="AlphaFoldDB" id="A0A2W4WK19"/>
<feature type="repeat" description="WD" evidence="3">
    <location>
        <begin position="688"/>
        <end position="729"/>
    </location>
</feature>
<dbReference type="SUPFAM" id="SSF141571">
    <property type="entry name" value="Pentapeptide repeat-like"/>
    <property type="match status" value="1"/>
</dbReference>
<protein>
    <submittedName>
        <fullName evidence="6">Uncharacterized protein</fullName>
    </submittedName>
</protein>
<feature type="repeat" description="WD" evidence="3">
    <location>
        <begin position="771"/>
        <end position="803"/>
    </location>
</feature>
<dbReference type="PANTHER" id="PTHR19848">
    <property type="entry name" value="WD40 REPEAT PROTEIN"/>
    <property type="match status" value="1"/>
</dbReference>
<reference evidence="7" key="1">
    <citation type="submission" date="2018-04" db="EMBL/GenBank/DDBJ databases">
        <authorList>
            <person name="Cornet L."/>
        </authorList>
    </citation>
    <scope>NUCLEOTIDE SEQUENCE [LARGE SCALE GENOMIC DNA]</scope>
</reference>
<evidence type="ECO:0000256" key="3">
    <source>
        <dbReference type="PROSITE-ProRule" id="PRU00221"/>
    </source>
</evidence>
<feature type="repeat" description="WD" evidence="3">
    <location>
        <begin position="938"/>
        <end position="979"/>
    </location>
</feature>
<feature type="repeat" description="WD" evidence="3">
    <location>
        <begin position="980"/>
        <end position="1013"/>
    </location>
</feature>
<organism evidence="6 7">
    <name type="scientific">Shackletoniella antarctica</name>
    <dbReference type="NCBI Taxonomy" id="268115"/>
    <lineage>
        <taxon>Bacteria</taxon>
        <taxon>Bacillati</taxon>
        <taxon>Cyanobacteriota</taxon>
        <taxon>Cyanophyceae</taxon>
        <taxon>Oculatellales</taxon>
        <taxon>Oculatellaceae</taxon>
        <taxon>Shackletoniella</taxon>
    </lineage>
</organism>
<sequence length="1191" mass="133349">MDFEQALEFLNCAFNNKIERPLTQVEIALVYGAWENLTYDRIAERSGYTVNYLQRDVGPKFWKLLSQALDRKVNKTTLRAILTNQDNPLPHRLPAVKRAVDWGEAPDVSAFQGRQDEIEQLTYCMTEQRCRLVAIAGQGGIGKSSLAAKVARQVAGEFDFVIWRSLRNAPPLETLLAELVPFVSGKQDIQAKPERLLHWLQTHRCLVILDNQETLLQPGKEGGYYQPQFANYADLVQVLGEASHQSCVVLTSRERSTKVALMEDRQGAVRLLVLKGSWEASLALIEAKRLVGTEDEKRRLCELYRCNPLALKMVATSIQSLFEGEIAAFFESETPIFNGIRRLLDQQFERLSPLEQTVMYWLAINREWTVLADLQSDIVPAINRASLLEALESLTGRSLIEKRVLKGKDKATGKYTQQPVIMEYVTDRLIMQLADELIQGEITCLNRYALMKTTVLDYIRESQVRVILTPLMKRLKAAFHQDAEGLEQHLQTILSALRSTLSVVGSYGVGNLINLCLHLDIDLTGCDFSHLTIRHAELQGATLQRVNFQSTKFLETTFTQSFAGGLWIDFDPHGQYFAFGDTNGELHIWQFETLQPLITIKGNQGWVMGAAWHPSGTTLAYKFEQKVSLLDARTGQWLKDFSGFSDWVFSLAWSPDGKKLACGGQAPFILIWDGETGTCLARLETKDLDCQDCWIFSLVWLNDGAVLAGAYSDHTIKLWNVASGDCIQVIQAHDYWVFSLALHPNGRILASSGHDQVVKLWDWQSGKCLQTVASRDCIFNLNWSPDGNTLAGGSIDHTITLWDRSLQCMQVLQEHQNWVWAVAWNRNGKSLVSISHDQVIKLWNTETWQCVKSLRGYSNASWCIKWSKDGIRLLSSSMDHTVRLWDSQTGVCQRFCRGHESGVMFVAWSPNEQLFASCSANGSIHIWSVQTGECLIVLSGHYSWVRSVDWSQDGNHLISCGNDQTIKLWDARSGRCLLTLPGHHNQVNSVVWFPNGGRIASSSLDGTIRFWDLTRGICDLVISVDSAVHDLAFSPNGKVLASGDAVGQVKLWDATTGERLQTLHGHTPGHIYSVSWSRDGQQLASASTDLTVRIWQVSTGNCEKIIHGQNWGICVDWNPVNSLLAIAYFEQPIQLWDGQTQEIVKTLTCDRPYEGMNIAGATGISEAQKASLRTLGAIDAVPVANADAQTA</sequence>
<dbReference type="InterPro" id="IPR036322">
    <property type="entry name" value="WD40_repeat_dom_sf"/>
</dbReference>
<dbReference type="InterPro" id="IPR058651">
    <property type="entry name" value="HTH_VMAP-M9"/>
</dbReference>
<dbReference type="PANTHER" id="PTHR19848:SF8">
    <property type="entry name" value="F-BOX AND WD REPEAT DOMAIN CONTAINING 7"/>
    <property type="match status" value="1"/>
</dbReference>
<proteinExistence type="predicted"/>
<feature type="domain" description="vWA-MoxR associated protein N-terminal HTH" evidence="5">
    <location>
        <begin position="1"/>
        <end position="84"/>
    </location>
</feature>
<keyword evidence="1 3" id="KW-0853">WD repeat</keyword>
<evidence type="ECO:0000256" key="2">
    <source>
        <dbReference type="ARBA" id="ARBA00022737"/>
    </source>
</evidence>
<dbReference type="SUPFAM" id="SSF52540">
    <property type="entry name" value="P-loop containing nucleoside triphosphate hydrolases"/>
    <property type="match status" value="1"/>
</dbReference>
<evidence type="ECO:0000256" key="1">
    <source>
        <dbReference type="ARBA" id="ARBA00022574"/>
    </source>
</evidence>
<name>A0A2W4WK19_9CYAN</name>
<evidence type="ECO:0000313" key="7">
    <source>
        <dbReference type="Proteomes" id="UP000249081"/>
    </source>
</evidence>
<dbReference type="Proteomes" id="UP000249081">
    <property type="component" value="Unassembled WGS sequence"/>
</dbReference>
<dbReference type="Gene3D" id="2.130.10.10">
    <property type="entry name" value="YVTN repeat-like/Quinoprotein amine dehydrogenase"/>
    <property type="match status" value="5"/>
</dbReference>
<dbReference type="PROSITE" id="PS50082">
    <property type="entry name" value="WD_REPEATS_2"/>
    <property type="match status" value="11"/>
</dbReference>
<dbReference type="GO" id="GO:0043531">
    <property type="term" value="F:ADP binding"/>
    <property type="evidence" value="ECO:0007669"/>
    <property type="project" value="InterPro"/>
</dbReference>
<dbReference type="InterPro" id="IPR020472">
    <property type="entry name" value="WD40_PAC1"/>
</dbReference>
<feature type="repeat" description="WD" evidence="3">
    <location>
        <begin position="730"/>
        <end position="771"/>
    </location>
</feature>
<feature type="repeat" description="WD" evidence="3">
    <location>
        <begin position="812"/>
        <end position="853"/>
    </location>
</feature>
<dbReference type="Gene3D" id="3.40.50.300">
    <property type="entry name" value="P-loop containing nucleotide triphosphate hydrolases"/>
    <property type="match status" value="1"/>
</dbReference>
<dbReference type="PROSITE" id="PS00678">
    <property type="entry name" value="WD_REPEATS_1"/>
    <property type="match status" value="5"/>
</dbReference>
<evidence type="ECO:0000313" key="6">
    <source>
        <dbReference type="EMBL" id="PZO45473.1"/>
    </source>
</evidence>
<dbReference type="Pfam" id="PF00805">
    <property type="entry name" value="Pentapeptide"/>
    <property type="match status" value="1"/>
</dbReference>
<dbReference type="Pfam" id="PF00400">
    <property type="entry name" value="WD40"/>
    <property type="match status" value="11"/>
</dbReference>
<feature type="repeat" description="WD" evidence="3">
    <location>
        <begin position="1021"/>
        <end position="1062"/>
    </location>
</feature>
<dbReference type="Pfam" id="PF00931">
    <property type="entry name" value="NB-ARC"/>
    <property type="match status" value="1"/>
</dbReference>
<dbReference type="InterPro" id="IPR015943">
    <property type="entry name" value="WD40/YVTN_repeat-like_dom_sf"/>
</dbReference>
<dbReference type="InterPro" id="IPR027417">
    <property type="entry name" value="P-loop_NTPase"/>
</dbReference>